<comment type="caution">
    <text evidence="1">The sequence shown here is derived from an EMBL/GenBank/DDBJ whole genome shotgun (WGS) entry which is preliminary data.</text>
</comment>
<reference evidence="1" key="1">
    <citation type="submission" date="2022-07" db="EMBL/GenBank/DDBJ databases">
        <title>Genome Sequence of Phlebia brevispora.</title>
        <authorList>
            <person name="Buettner E."/>
        </authorList>
    </citation>
    <scope>NUCLEOTIDE SEQUENCE</scope>
    <source>
        <strain evidence="1">MPL23</strain>
    </source>
</reference>
<proteinExistence type="predicted"/>
<sequence length="102" mass="11877">MHLLSHRKEVEDQRAYFTARIALLEDTATRLRTGVHVPESDFELIQKLTREPTTNRAAARGIEPNEEIGWRDVLLGRKDQGASDKWEKQDWEKGLFLSSLRF</sequence>
<gene>
    <name evidence="1" type="ORF">NM688_g1281</name>
</gene>
<dbReference type="Proteomes" id="UP001148662">
    <property type="component" value="Unassembled WGS sequence"/>
</dbReference>
<accession>A0ACC1TC61</accession>
<protein>
    <submittedName>
        <fullName evidence="1">Uncharacterized protein</fullName>
    </submittedName>
</protein>
<evidence type="ECO:0000313" key="1">
    <source>
        <dbReference type="EMBL" id="KAJ3557776.1"/>
    </source>
</evidence>
<keyword evidence="2" id="KW-1185">Reference proteome</keyword>
<organism evidence="1 2">
    <name type="scientific">Phlebia brevispora</name>
    <dbReference type="NCBI Taxonomy" id="194682"/>
    <lineage>
        <taxon>Eukaryota</taxon>
        <taxon>Fungi</taxon>
        <taxon>Dikarya</taxon>
        <taxon>Basidiomycota</taxon>
        <taxon>Agaricomycotina</taxon>
        <taxon>Agaricomycetes</taxon>
        <taxon>Polyporales</taxon>
        <taxon>Meruliaceae</taxon>
        <taxon>Phlebia</taxon>
    </lineage>
</organism>
<evidence type="ECO:0000313" key="2">
    <source>
        <dbReference type="Proteomes" id="UP001148662"/>
    </source>
</evidence>
<dbReference type="EMBL" id="JANHOG010000132">
    <property type="protein sequence ID" value="KAJ3557776.1"/>
    <property type="molecule type" value="Genomic_DNA"/>
</dbReference>
<name>A0ACC1TC61_9APHY</name>